<evidence type="ECO:0000313" key="3">
    <source>
        <dbReference type="Proteomes" id="UP000449547"/>
    </source>
</evidence>
<feature type="chain" id="PRO_5024802222" evidence="1">
    <location>
        <begin position="19"/>
        <end position="292"/>
    </location>
</feature>
<organism evidence="2 3">
    <name type="scientific">Diutina rugosa</name>
    <name type="common">Yeast</name>
    <name type="synonym">Candida rugosa</name>
    <dbReference type="NCBI Taxonomy" id="5481"/>
    <lineage>
        <taxon>Eukaryota</taxon>
        <taxon>Fungi</taxon>
        <taxon>Dikarya</taxon>
        <taxon>Ascomycota</taxon>
        <taxon>Saccharomycotina</taxon>
        <taxon>Pichiomycetes</taxon>
        <taxon>Debaryomycetaceae</taxon>
        <taxon>Diutina</taxon>
    </lineage>
</organism>
<proteinExistence type="predicted"/>
<sequence length="292" mass="32066">MLFKSLAALLPLAQLIAAAPGSWYSFSNVPSGGFDKVSSQIYLDSKTYKNSGYFAATQWQFANGQTIYWGFQPAADKGSAQKVIFSGFGNGVTRVDSGKCTTNANGGPGSSCSVSGDYTYDTWYTFEIENVENRSDGGHRWRCTLINQKTGATEEITSLITSSNHGKFHTGVYQYLDYYPSYNRDKALSDSQKPCWEYGRVEFRDPVGNDNVVGKATSNANSGQNTSKNDKCAYEANRSNIQTYFNDNSLVIEAGFLPGTPNAPAVNPDPKPKPKCKCKATCDKRKRNGFLY</sequence>
<dbReference type="OrthoDB" id="5576763at2759"/>
<keyword evidence="1" id="KW-0732">Signal</keyword>
<dbReference type="GeneID" id="54778841"/>
<dbReference type="Proteomes" id="UP000449547">
    <property type="component" value="Unassembled WGS sequence"/>
</dbReference>
<protein>
    <submittedName>
        <fullName evidence="2">Uncharacterized protein</fullName>
    </submittedName>
</protein>
<comment type="caution">
    <text evidence="2">The sequence shown here is derived from an EMBL/GenBank/DDBJ whole genome shotgun (WGS) entry which is preliminary data.</text>
</comment>
<gene>
    <name evidence="2" type="ORF">DIURU_000188</name>
</gene>
<dbReference type="OMA" id="RMTWDIT"/>
<dbReference type="EMBL" id="SWFT01000008">
    <property type="protein sequence ID" value="KAA8908399.1"/>
    <property type="molecule type" value="Genomic_DNA"/>
</dbReference>
<feature type="signal peptide" evidence="1">
    <location>
        <begin position="1"/>
        <end position="18"/>
    </location>
</feature>
<accession>A0A642UZ24</accession>
<name>A0A642UZ24_DIURU</name>
<reference evidence="2 3" key="1">
    <citation type="submission" date="2019-07" db="EMBL/GenBank/DDBJ databases">
        <title>Genome assembly of two rare yeast pathogens: Diutina rugosa and Trichomonascus ciferrii.</title>
        <authorList>
            <person name="Mixao V."/>
            <person name="Saus E."/>
            <person name="Hansen A."/>
            <person name="Lass-Flor C."/>
            <person name="Gabaldon T."/>
        </authorList>
    </citation>
    <scope>NUCLEOTIDE SEQUENCE [LARGE SCALE GENOMIC DNA]</scope>
    <source>
        <strain evidence="2 3">CBS 613</strain>
    </source>
</reference>
<evidence type="ECO:0000256" key="1">
    <source>
        <dbReference type="SAM" id="SignalP"/>
    </source>
</evidence>
<keyword evidence="3" id="KW-1185">Reference proteome</keyword>
<dbReference type="RefSeq" id="XP_034014999.1">
    <property type="nucleotide sequence ID" value="XM_034154471.1"/>
</dbReference>
<evidence type="ECO:0000313" key="2">
    <source>
        <dbReference type="EMBL" id="KAA8908399.1"/>
    </source>
</evidence>
<dbReference type="VEuPathDB" id="FungiDB:DIURU_000188"/>
<dbReference type="AlphaFoldDB" id="A0A642UZ24"/>